<organism evidence="3">
    <name type="scientific">viral metagenome</name>
    <dbReference type="NCBI Taxonomy" id="1070528"/>
    <lineage>
        <taxon>unclassified sequences</taxon>
        <taxon>metagenomes</taxon>
        <taxon>organismal metagenomes</taxon>
    </lineage>
</organism>
<feature type="transmembrane region" description="Helical" evidence="2">
    <location>
        <begin position="12"/>
        <end position="31"/>
    </location>
</feature>
<keyword evidence="2" id="KW-0812">Transmembrane</keyword>
<gene>
    <name evidence="3" type="ORF">TM448A00666_0016</name>
    <name evidence="4" type="ORF">TM448B00795_0028</name>
</gene>
<dbReference type="EMBL" id="MT144042">
    <property type="protein sequence ID" value="QJA47412.1"/>
    <property type="molecule type" value="Genomic_DNA"/>
</dbReference>
<feature type="region of interest" description="Disordered" evidence="1">
    <location>
        <begin position="57"/>
        <end position="110"/>
    </location>
</feature>
<name>A0A6H1ZIV9_9ZZZZ</name>
<accession>A0A6H1ZIV9</accession>
<protein>
    <submittedName>
        <fullName evidence="3">Uncharacterized protein</fullName>
    </submittedName>
</protein>
<keyword evidence="2" id="KW-0472">Membrane</keyword>
<feature type="compositionally biased region" description="Acidic residues" evidence="1">
    <location>
        <begin position="61"/>
        <end position="71"/>
    </location>
</feature>
<evidence type="ECO:0000313" key="3">
    <source>
        <dbReference type="EMBL" id="QJA47412.1"/>
    </source>
</evidence>
<feature type="compositionally biased region" description="Basic and acidic residues" evidence="1">
    <location>
        <begin position="80"/>
        <end position="98"/>
    </location>
</feature>
<dbReference type="EMBL" id="MT144659">
    <property type="protein sequence ID" value="QJH96714.1"/>
    <property type="molecule type" value="Genomic_DNA"/>
</dbReference>
<sequence>MIFNFDSITLSFLVVASVTLAVVSVLVWYVYSSKKFRQDMIDLMDEKLSNYLDNLEPPVQEAEEPQAEEEPHDFVVNTEPQKDETEFAEKAEEHKETAEELLQSFVEKPR</sequence>
<keyword evidence="2" id="KW-1133">Transmembrane helix</keyword>
<proteinExistence type="predicted"/>
<dbReference type="AlphaFoldDB" id="A0A6H1ZIV9"/>
<reference evidence="3" key="1">
    <citation type="submission" date="2020-03" db="EMBL/GenBank/DDBJ databases">
        <title>The deep terrestrial virosphere.</title>
        <authorList>
            <person name="Holmfeldt K."/>
            <person name="Nilsson E."/>
            <person name="Simone D."/>
            <person name="Lopez-Fernandez M."/>
            <person name="Wu X."/>
            <person name="de Brujin I."/>
            <person name="Lundin D."/>
            <person name="Andersson A."/>
            <person name="Bertilsson S."/>
            <person name="Dopson M."/>
        </authorList>
    </citation>
    <scope>NUCLEOTIDE SEQUENCE</scope>
    <source>
        <strain evidence="3">TM448A00666</strain>
        <strain evidence="4">TM448B00795</strain>
    </source>
</reference>
<evidence type="ECO:0000256" key="1">
    <source>
        <dbReference type="SAM" id="MobiDB-lite"/>
    </source>
</evidence>
<evidence type="ECO:0000313" key="4">
    <source>
        <dbReference type="EMBL" id="QJH96714.1"/>
    </source>
</evidence>
<evidence type="ECO:0000256" key="2">
    <source>
        <dbReference type="SAM" id="Phobius"/>
    </source>
</evidence>